<keyword evidence="8 13" id="KW-0456">Lyase</keyword>
<dbReference type="Pfam" id="PF14683">
    <property type="entry name" value="CBM-like"/>
    <property type="match status" value="1"/>
</dbReference>
<sequence>MLGIAALSQGNHHSLCAWHASVSFAAWADPASPRVMRRLARRCGASSGLDAVAFRRFHPASNKPVLPVHPSSSGRVRMLSPPGFGIGAMDSRVGFERADRHADACSGLAEVLQHAQAMKTSSAAGRPGSRRCFSFLCILLLAAVGATAQRGAATPISEAPASARAAGFGLSERPDAYVVDTGAGLTFAVRRTAGRSGLQSAGGLCSLRWHGVEYQDPVKDSHVNSGFAGLYADAGPVAVEARQLDADTIRVTVRSGDLVHYYLARRGEPRIYMADRFSSEPKPGLLRFVVRVPWALLPHGPEPANLHGTDRTIEAHDVFARPDGQTRSKHYSNMRLLDWRYFGATGAHVGMWMVRDDNEGGSGGPFYRSLLDQGTVDQELTYIVNYGEGQTEPFRTGVLDAYTLVFTDGAPPGPVDTGWFAGAGLDGYVPPAARGAVAGTARGLDPAFAYTVGFASAQAQYWTGVGADGRFERSGMLPGVYRVTLYKNELAVAQGEATVVAGRAVAAGTLRADDPDRVPALWRIGRWDGSPGEFLNGDKVATMHPSDVRMASWRTAPFTVGASSAAQDFPAYQWQDVNDALHVRFVLERLPAAPPTLRIGITTAAFHGRPVPAIGGWQAAVPTASQQPTSRTLTVGTYRGNNAVYRFVIPLSALKVGSNDLTLSVASGQHGQGFLSPGVAYDAIDLIQDVPAGVAAAR</sequence>
<dbReference type="Gene3D" id="2.60.40.1120">
    <property type="entry name" value="Carboxypeptidase-like, regulatory domain"/>
    <property type="match status" value="1"/>
</dbReference>
<dbReference type="CDD" id="cd10317">
    <property type="entry name" value="RGL4_C"/>
    <property type="match status" value="1"/>
</dbReference>
<dbReference type="RefSeq" id="WP_244663392.1">
    <property type="nucleotide sequence ID" value="NZ_JAGHXG010000002.1"/>
</dbReference>
<evidence type="ECO:0000313" key="13">
    <source>
        <dbReference type="EMBL" id="MDS9994055.1"/>
    </source>
</evidence>
<dbReference type="InterPro" id="IPR008979">
    <property type="entry name" value="Galactose-bd-like_sf"/>
</dbReference>
<comment type="subcellular location">
    <subcellularLocation>
        <location evidence="2">Secreted</location>
    </subcellularLocation>
</comment>
<dbReference type="EC" id="4.2.2.23" evidence="4"/>
<reference evidence="13 14" key="1">
    <citation type="submission" date="2023-01" db="EMBL/GenBank/DDBJ databases">
        <title>Xanthomonas hawaiianensis sp. nov. isolated from Araceae family in Hawaii.</title>
        <authorList>
            <person name="Chunag S.-C."/>
            <person name="Dobhal S."/>
            <person name="Alvarez A."/>
            <person name="Arif M."/>
        </authorList>
    </citation>
    <scope>NUCLEOTIDE SEQUENCE [LARGE SCALE GENOMIC DNA]</scope>
    <source>
        <strain evidence="13 14">A2111</strain>
    </source>
</reference>
<evidence type="ECO:0000256" key="7">
    <source>
        <dbReference type="ARBA" id="ARBA00023157"/>
    </source>
</evidence>
<dbReference type="Pfam" id="PF09284">
    <property type="entry name" value="RhgB_N"/>
    <property type="match status" value="1"/>
</dbReference>
<feature type="domain" description="Rhamnogalacturonan lyase" evidence="11">
    <location>
        <begin position="521"/>
        <end position="686"/>
    </location>
</feature>
<dbReference type="PANTHER" id="PTHR36574">
    <property type="entry name" value="RHAMNOGALACTURONATE LYASE-RELATED"/>
    <property type="match status" value="1"/>
</dbReference>
<keyword evidence="6" id="KW-0732">Signal</keyword>
<dbReference type="SUPFAM" id="SSF74650">
    <property type="entry name" value="Galactose mutarotase-like"/>
    <property type="match status" value="1"/>
</dbReference>
<organism evidence="13 14">
    <name type="scientific">Xanthomonas hawaiiensis</name>
    <dbReference type="NCBI Taxonomy" id="3003247"/>
    <lineage>
        <taxon>Bacteria</taxon>
        <taxon>Pseudomonadati</taxon>
        <taxon>Pseudomonadota</taxon>
        <taxon>Gammaproteobacteria</taxon>
        <taxon>Lysobacterales</taxon>
        <taxon>Lysobacteraceae</taxon>
        <taxon>Xanthomonas</taxon>
    </lineage>
</organism>
<keyword evidence="14" id="KW-1185">Reference proteome</keyword>
<comment type="catalytic activity">
    <reaction evidence="1">
        <text>Endotype eliminative cleavage of L-alpha-rhamnopyranosyl-(1-&gt;4)-alpha-D-galactopyranosyluronic acid bonds of rhamnogalacturonan I domains in ramified hairy regions of pectin leaving L-rhamnopyranose at the reducing end and 4-deoxy-4,5-unsaturated D-galactopyranosyluronic acid at the non-reducing end.</text>
        <dbReference type="EC" id="4.2.2.23"/>
    </reaction>
</comment>
<dbReference type="Gene3D" id="2.70.98.10">
    <property type="match status" value="1"/>
</dbReference>
<evidence type="ECO:0000259" key="11">
    <source>
        <dbReference type="Pfam" id="PF14683"/>
    </source>
</evidence>
<dbReference type="InterPro" id="IPR011013">
    <property type="entry name" value="Gal_mutarotase_sf_dom"/>
</dbReference>
<comment type="caution">
    <text evidence="13">The sequence shown here is derived from an EMBL/GenBank/DDBJ whole genome shotgun (WGS) entry which is preliminary data.</text>
</comment>
<evidence type="ECO:0000313" key="14">
    <source>
        <dbReference type="Proteomes" id="UP001260534"/>
    </source>
</evidence>
<dbReference type="SUPFAM" id="SSF49452">
    <property type="entry name" value="Starch-binding domain-like"/>
    <property type="match status" value="1"/>
</dbReference>
<evidence type="ECO:0000259" key="10">
    <source>
        <dbReference type="Pfam" id="PF09284"/>
    </source>
</evidence>
<dbReference type="InterPro" id="IPR014718">
    <property type="entry name" value="GH-type_carb-bd"/>
</dbReference>
<dbReference type="InterPro" id="IPR015364">
    <property type="entry name" value="RhgB_N"/>
</dbReference>
<evidence type="ECO:0000256" key="4">
    <source>
        <dbReference type="ARBA" id="ARBA00012437"/>
    </source>
</evidence>
<name>A0ABU2I886_9XANT</name>
<evidence type="ECO:0000256" key="3">
    <source>
        <dbReference type="ARBA" id="ARBA00010418"/>
    </source>
</evidence>
<dbReference type="EMBL" id="JAQMHB010000001">
    <property type="protein sequence ID" value="MDS9994055.1"/>
    <property type="molecule type" value="Genomic_DNA"/>
</dbReference>
<dbReference type="GO" id="GO:0016829">
    <property type="term" value="F:lyase activity"/>
    <property type="evidence" value="ECO:0007669"/>
    <property type="project" value="UniProtKB-KW"/>
</dbReference>
<evidence type="ECO:0000256" key="2">
    <source>
        <dbReference type="ARBA" id="ARBA00004613"/>
    </source>
</evidence>
<dbReference type="Pfam" id="PF14686">
    <property type="entry name" value="fn3_3"/>
    <property type="match status" value="1"/>
</dbReference>
<proteinExistence type="inferred from homology"/>
<evidence type="ECO:0000259" key="12">
    <source>
        <dbReference type="Pfam" id="PF14686"/>
    </source>
</evidence>
<dbReference type="InterPro" id="IPR029413">
    <property type="entry name" value="RG-lyase_II"/>
</dbReference>
<protein>
    <recommendedName>
        <fullName evidence="4">rhamnogalacturonan endolyase</fullName>
        <ecNumber evidence="4">4.2.2.23</ecNumber>
    </recommendedName>
</protein>
<dbReference type="Proteomes" id="UP001260534">
    <property type="component" value="Unassembled WGS sequence"/>
</dbReference>
<feature type="domain" description="Rhamnogalacturonase B N-terminal" evidence="10">
    <location>
        <begin position="168"/>
        <end position="427"/>
    </location>
</feature>
<evidence type="ECO:0000256" key="5">
    <source>
        <dbReference type="ARBA" id="ARBA00022525"/>
    </source>
</evidence>
<comment type="similarity">
    <text evidence="3">Belongs to the polysaccharide lyase 4 family.</text>
</comment>
<feature type="domain" description="Rhamnogalacturonan lyase" evidence="12">
    <location>
        <begin position="433"/>
        <end position="504"/>
    </location>
</feature>
<keyword evidence="9" id="KW-0961">Cell wall biogenesis/degradation</keyword>
<dbReference type="InterPro" id="IPR013784">
    <property type="entry name" value="Carb-bd-like_fold"/>
</dbReference>
<keyword evidence="5" id="KW-0964">Secreted</keyword>
<evidence type="ECO:0000256" key="9">
    <source>
        <dbReference type="ARBA" id="ARBA00023316"/>
    </source>
</evidence>
<evidence type="ECO:0000256" key="8">
    <source>
        <dbReference type="ARBA" id="ARBA00023239"/>
    </source>
</evidence>
<dbReference type="InterPro" id="IPR029411">
    <property type="entry name" value="RG-lyase_III"/>
</dbReference>
<dbReference type="Gene3D" id="2.60.120.260">
    <property type="entry name" value="Galactose-binding domain-like"/>
    <property type="match status" value="1"/>
</dbReference>
<dbReference type="PANTHER" id="PTHR36574:SF1">
    <property type="entry name" value="RHAMNOGALACTURONATE LYASE-RELATED"/>
    <property type="match status" value="1"/>
</dbReference>
<dbReference type="InterPro" id="IPR016590">
    <property type="entry name" value="Rhamnogalacturonase_B"/>
</dbReference>
<dbReference type="CDD" id="cd10316">
    <property type="entry name" value="RGL4_M"/>
    <property type="match status" value="1"/>
</dbReference>
<dbReference type="SUPFAM" id="SSF49785">
    <property type="entry name" value="Galactose-binding domain-like"/>
    <property type="match status" value="1"/>
</dbReference>
<keyword evidence="7" id="KW-1015">Disulfide bond</keyword>
<evidence type="ECO:0000256" key="6">
    <source>
        <dbReference type="ARBA" id="ARBA00022729"/>
    </source>
</evidence>
<gene>
    <name evidence="13" type="ORF">PNQ69_14900</name>
</gene>
<evidence type="ECO:0000256" key="1">
    <source>
        <dbReference type="ARBA" id="ARBA00001324"/>
    </source>
</evidence>
<accession>A0ABU2I886</accession>